<dbReference type="EMBL" id="DXBF01000054">
    <property type="protein sequence ID" value="HIZ62304.1"/>
    <property type="molecule type" value="Genomic_DNA"/>
</dbReference>
<keyword evidence="1" id="KW-0472">Membrane</keyword>
<dbReference type="Proteomes" id="UP000824105">
    <property type="component" value="Unassembled WGS sequence"/>
</dbReference>
<evidence type="ECO:0000313" key="3">
    <source>
        <dbReference type="Proteomes" id="UP000824105"/>
    </source>
</evidence>
<proteinExistence type="predicted"/>
<dbReference type="AlphaFoldDB" id="A0A9D2JQK2"/>
<feature type="transmembrane region" description="Helical" evidence="1">
    <location>
        <begin position="6"/>
        <end position="27"/>
    </location>
</feature>
<evidence type="ECO:0000313" key="2">
    <source>
        <dbReference type="EMBL" id="HIZ62304.1"/>
    </source>
</evidence>
<reference evidence="2" key="1">
    <citation type="journal article" date="2021" name="PeerJ">
        <title>Extensive microbial diversity within the chicken gut microbiome revealed by metagenomics and culture.</title>
        <authorList>
            <person name="Gilroy R."/>
            <person name="Ravi A."/>
            <person name="Getino M."/>
            <person name="Pursley I."/>
            <person name="Horton D.L."/>
            <person name="Alikhan N.F."/>
            <person name="Baker D."/>
            <person name="Gharbi K."/>
            <person name="Hall N."/>
            <person name="Watson M."/>
            <person name="Adriaenssens E.M."/>
            <person name="Foster-Nyarko E."/>
            <person name="Jarju S."/>
            <person name="Secka A."/>
            <person name="Antonio M."/>
            <person name="Oren A."/>
            <person name="Chaudhuri R.R."/>
            <person name="La Ragione R."/>
            <person name="Hildebrand F."/>
            <person name="Pallen M.J."/>
        </authorList>
    </citation>
    <scope>NUCLEOTIDE SEQUENCE</scope>
    <source>
        <strain evidence="2">CHK188-11489</strain>
    </source>
</reference>
<reference evidence="2" key="2">
    <citation type="submission" date="2021-04" db="EMBL/GenBank/DDBJ databases">
        <authorList>
            <person name="Gilroy R."/>
        </authorList>
    </citation>
    <scope>NUCLEOTIDE SEQUENCE</scope>
    <source>
        <strain evidence="2">CHK188-11489</strain>
    </source>
</reference>
<keyword evidence="1" id="KW-0812">Transmembrane</keyword>
<accession>A0A9D2JQK2</accession>
<evidence type="ECO:0000256" key="1">
    <source>
        <dbReference type="SAM" id="Phobius"/>
    </source>
</evidence>
<name>A0A9D2JQK2_9FIRM</name>
<keyword evidence="1" id="KW-1133">Transmembrane helix</keyword>
<comment type="caution">
    <text evidence="2">The sequence shown here is derived from an EMBL/GenBank/DDBJ whole genome shotgun (WGS) entry which is preliminary data.</text>
</comment>
<sequence>MVESIWFVIVLILLAAVSVALVLVLVLQADRRSSERESRTQYLAPNYSREAGFRLTSYPNNDLVILQRYWLIEGSIAALDYTIVPGRFTTLFVSKKGRMHYPSSYSAGAFDSVEEYKIDGLTITQSQKPGRRTAVYWVRDDFEFLLYSEEPEMNMMNGLAYYFVNSTRAEKS</sequence>
<protein>
    <submittedName>
        <fullName evidence="2">Uncharacterized protein</fullName>
    </submittedName>
</protein>
<gene>
    <name evidence="2" type="ORF">H9724_06000</name>
</gene>
<organism evidence="2 3">
    <name type="scientific">Candidatus Gemmiger avistercoris</name>
    <dbReference type="NCBI Taxonomy" id="2838606"/>
    <lineage>
        <taxon>Bacteria</taxon>
        <taxon>Bacillati</taxon>
        <taxon>Bacillota</taxon>
        <taxon>Clostridia</taxon>
        <taxon>Eubacteriales</taxon>
        <taxon>Gemmiger</taxon>
    </lineage>
</organism>